<accession>A0A0A2MAI1</accession>
<evidence type="ECO:0000256" key="4">
    <source>
        <dbReference type="SAM" id="SignalP"/>
    </source>
</evidence>
<keyword evidence="2" id="KW-0378">Hydrolase</keyword>
<dbReference type="AlphaFoldDB" id="A0A0A2MAI1"/>
<evidence type="ECO:0000256" key="3">
    <source>
        <dbReference type="ARBA" id="ARBA00023295"/>
    </source>
</evidence>
<feature type="chain" id="PRO_5002002934" evidence="4">
    <location>
        <begin position="29"/>
        <end position="685"/>
    </location>
</feature>
<comment type="similarity">
    <text evidence="1">Belongs to the glycosyl hydrolase 27 family.</text>
</comment>
<dbReference type="InterPro" id="IPR017853">
    <property type="entry name" value="GH"/>
</dbReference>
<dbReference type="PANTHER" id="PTHR11452:SF75">
    <property type="entry name" value="ALPHA-GALACTOSIDASE MEL1"/>
    <property type="match status" value="1"/>
</dbReference>
<comment type="caution">
    <text evidence="5">The sequence shown here is derived from an EMBL/GenBank/DDBJ whole genome shotgun (WGS) entry which is preliminary data.</text>
</comment>
<dbReference type="InterPro" id="IPR013780">
    <property type="entry name" value="Glyco_hydro_b"/>
</dbReference>
<evidence type="ECO:0000313" key="5">
    <source>
        <dbReference type="EMBL" id="KGO85295.1"/>
    </source>
</evidence>
<dbReference type="InterPro" id="IPR002241">
    <property type="entry name" value="Glyco_hydro_27"/>
</dbReference>
<dbReference type="EMBL" id="JRLX01000024">
    <property type="protein sequence ID" value="KGO85295.1"/>
    <property type="molecule type" value="Genomic_DNA"/>
</dbReference>
<keyword evidence="3" id="KW-0326">Glycosidase</keyword>
<proteinExistence type="inferred from homology"/>
<sequence length="685" mass="76553">MQKSPLRYSKILLTSLSIVCFCSISAFAQKDLTMAFGKKGVITYNSKKHTISVTDCGKALFSDAVGVVISNGTTLSVSDYPAPAFAKTDFNDAIGKGTKYTLTYTAAAKPQLTHTFYTYKDKQYFITQLEIDGKGQEVVTNYIAPLTTGKVGFDIAKNLHTVFMPYDNDAFVSYESKPLESITTNTSAEAGVLFNNTSRNGIIIGSLEHTVWKSAVKTTNTNNDVALTAWAGYSEQAVTRDAIPHGMVKGNKVTSPKFFVGYYADWRTGLEEYAKANRLTEKPFVFNWDKPTPVGWNSWGVLMDKINYENTTRVADFFADSIPQFRVGNTAYIDLDSFWDNMVKGGFSGDFAKVKEFADYCKKKGLEPGVYWAPFTDWGHKDGPDRKAEGGNFTFGEMWTKTGNNTYFDFDGARAIDPTHPGTLQRVDYVINKLKACGFKMIKIDFLGHAAAESTSFYDKNVTTGMQAYKVGMERLVKALDGQMLIYAAISPNLATSSYAHTRRIACDAWKTMEQTQYTLNSVNYGWWQTYTYNYIDADHVVFADESEGENRARLISSVITGTLITGDDYSKHGNWSVRAKEWLSNKEMLKIVANGRAFQPVEGNMGNKTSETFVQKIGDDYYLAVFNYGKEKKDYKLPLERLGIKQGTYRLTDIFSAENKLIKGNTIDLTLGAEDGHLYKIVKP</sequence>
<keyword evidence="4" id="KW-0732">Signal</keyword>
<dbReference type="SUPFAM" id="SSF51445">
    <property type="entry name" value="(Trans)glycosidases"/>
    <property type="match status" value="1"/>
</dbReference>
<evidence type="ECO:0000256" key="1">
    <source>
        <dbReference type="ARBA" id="ARBA00009743"/>
    </source>
</evidence>
<dbReference type="PANTHER" id="PTHR11452">
    <property type="entry name" value="ALPHA-GALACTOSIDASE/ALPHA-N-ACETYLGALACTOSAMINIDASE"/>
    <property type="match status" value="1"/>
</dbReference>
<dbReference type="Gene3D" id="3.20.20.70">
    <property type="entry name" value="Aldolase class I"/>
    <property type="match status" value="1"/>
</dbReference>
<dbReference type="OrthoDB" id="1031955at2"/>
<reference evidence="5 6" key="1">
    <citation type="submission" date="2013-09" db="EMBL/GenBank/DDBJ databases">
        <authorList>
            <person name="Zeng Z."/>
            <person name="Chen C."/>
        </authorList>
    </citation>
    <scope>NUCLEOTIDE SEQUENCE [LARGE SCALE GENOMIC DNA]</scope>
    <source>
        <strain evidence="5 6">WB 3.3-2</strain>
    </source>
</reference>
<dbReference type="InterPro" id="IPR013785">
    <property type="entry name" value="Aldolase_TIM"/>
</dbReference>
<gene>
    <name evidence="5" type="ORF">Q765_16870</name>
</gene>
<evidence type="ECO:0000256" key="2">
    <source>
        <dbReference type="ARBA" id="ARBA00022801"/>
    </source>
</evidence>
<evidence type="ECO:0000313" key="6">
    <source>
        <dbReference type="Proteomes" id="UP000030152"/>
    </source>
</evidence>
<keyword evidence="6" id="KW-1185">Reference proteome</keyword>
<protein>
    <submittedName>
        <fullName evidence="5">Alpha-galactosidase</fullName>
    </submittedName>
</protein>
<dbReference type="eggNOG" id="COG3345">
    <property type="taxonomic scope" value="Bacteria"/>
</dbReference>
<dbReference type="RefSeq" id="WP_035642856.1">
    <property type="nucleotide sequence ID" value="NZ_JRLX01000024.1"/>
</dbReference>
<dbReference type="GO" id="GO:0005975">
    <property type="term" value="P:carbohydrate metabolic process"/>
    <property type="evidence" value="ECO:0007669"/>
    <property type="project" value="InterPro"/>
</dbReference>
<organism evidence="5 6">
    <name type="scientific">Flavobacterium rivuli WB 3.3-2 = DSM 21788</name>
    <dbReference type="NCBI Taxonomy" id="1121895"/>
    <lineage>
        <taxon>Bacteria</taxon>
        <taxon>Pseudomonadati</taxon>
        <taxon>Bacteroidota</taxon>
        <taxon>Flavobacteriia</taxon>
        <taxon>Flavobacteriales</taxon>
        <taxon>Flavobacteriaceae</taxon>
        <taxon>Flavobacterium</taxon>
    </lineage>
</organism>
<dbReference type="STRING" id="1121895.GCA_000378485_03136"/>
<dbReference type="Gene3D" id="2.60.40.1180">
    <property type="entry name" value="Golgi alpha-mannosidase II"/>
    <property type="match status" value="1"/>
</dbReference>
<feature type="signal peptide" evidence="4">
    <location>
        <begin position="1"/>
        <end position="28"/>
    </location>
</feature>
<dbReference type="Proteomes" id="UP000030152">
    <property type="component" value="Unassembled WGS sequence"/>
</dbReference>
<dbReference type="GO" id="GO:0004553">
    <property type="term" value="F:hydrolase activity, hydrolyzing O-glycosyl compounds"/>
    <property type="evidence" value="ECO:0007669"/>
    <property type="project" value="InterPro"/>
</dbReference>
<name>A0A0A2MAI1_9FLAO</name>